<dbReference type="InterPro" id="IPR009061">
    <property type="entry name" value="DNA-bd_dom_put_sf"/>
</dbReference>
<dbReference type="SUPFAM" id="SSF46955">
    <property type="entry name" value="Putative DNA-binding domain"/>
    <property type="match status" value="1"/>
</dbReference>
<dbReference type="Proteomes" id="UP000219050">
    <property type="component" value="Chromosome"/>
</dbReference>
<dbReference type="NCBIfam" id="TIGR01764">
    <property type="entry name" value="excise"/>
    <property type="match status" value="1"/>
</dbReference>
<evidence type="ECO:0000313" key="3">
    <source>
        <dbReference type="Proteomes" id="UP000219050"/>
    </source>
</evidence>
<dbReference type="KEGG" id="cmag:CBW24_08695"/>
<sequence length="54" mass="6048">MEARILTPDDVARRWGCSATMVRKLISDGELPAFRVGRLMRIPYAAVEKAEGNE</sequence>
<keyword evidence="3" id="KW-1185">Reference proteome</keyword>
<name>A0A291LZX9_9RHOB</name>
<dbReference type="OrthoDB" id="7872598at2"/>
<reference evidence="2 3" key="1">
    <citation type="submission" date="2017-05" db="EMBL/GenBank/DDBJ databases">
        <title>Comparative genomic and metabolic analysis of manganese-oxidizing mechanisms in Celeribater manganoxidans DY25T: its adaption to the environment of polymetallic nodule.</title>
        <authorList>
            <person name="Wang X."/>
        </authorList>
    </citation>
    <scope>NUCLEOTIDE SEQUENCE [LARGE SCALE GENOMIC DNA]</scope>
    <source>
        <strain evidence="2 3">DY25</strain>
    </source>
</reference>
<gene>
    <name evidence="2" type="ORF">CBW24_08695</name>
</gene>
<dbReference type="InterPro" id="IPR010093">
    <property type="entry name" value="SinI_DNA-bd"/>
</dbReference>
<organism evidence="2 3">
    <name type="scientific">Pacificitalea manganoxidans</name>
    <dbReference type="NCBI Taxonomy" id="1411902"/>
    <lineage>
        <taxon>Bacteria</taxon>
        <taxon>Pseudomonadati</taxon>
        <taxon>Pseudomonadota</taxon>
        <taxon>Alphaproteobacteria</taxon>
        <taxon>Rhodobacterales</taxon>
        <taxon>Paracoccaceae</taxon>
        <taxon>Pacificitalea</taxon>
    </lineage>
</organism>
<protein>
    <recommendedName>
        <fullName evidence="1">Helix-turn-helix domain-containing protein</fullName>
    </recommendedName>
</protein>
<dbReference type="InterPro" id="IPR041657">
    <property type="entry name" value="HTH_17"/>
</dbReference>
<dbReference type="Pfam" id="PF12728">
    <property type="entry name" value="HTH_17"/>
    <property type="match status" value="1"/>
</dbReference>
<evidence type="ECO:0000259" key="1">
    <source>
        <dbReference type="Pfam" id="PF12728"/>
    </source>
</evidence>
<feature type="domain" description="Helix-turn-helix" evidence="1">
    <location>
        <begin position="6"/>
        <end position="49"/>
    </location>
</feature>
<dbReference type="EMBL" id="CP021404">
    <property type="protein sequence ID" value="ATI42078.1"/>
    <property type="molecule type" value="Genomic_DNA"/>
</dbReference>
<proteinExistence type="predicted"/>
<evidence type="ECO:0000313" key="2">
    <source>
        <dbReference type="EMBL" id="ATI42078.1"/>
    </source>
</evidence>
<dbReference type="GO" id="GO:0003677">
    <property type="term" value="F:DNA binding"/>
    <property type="evidence" value="ECO:0007669"/>
    <property type="project" value="InterPro"/>
</dbReference>
<dbReference type="AlphaFoldDB" id="A0A291LZX9"/>
<dbReference type="RefSeq" id="WP_097373357.1">
    <property type="nucleotide sequence ID" value="NZ_CP021404.1"/>
</dbReference>
<accession>A0A291LZX9</accession>